<keyword evidence="1" id="KW-1133">Transmembrane helix</keyword>
<dbReference type="RefSeq" id="WP_151054369.1">
    <property type="nucleotide sequence ID" value="NZ_CP044222.1"/>
</dbReference>
<evidence type="ECO:0000256" key="2">
    <source>
        <dbReference type="SAM" id="SignalP"/>
    </source>
</evidence>
<feature type="transmembrane region" description="Helical" evidence="1">
    <location>
        <begin position="158"/>
        <end position="177"/>
    </location>
</feature>
<proteinExistence type="predicted"/>
<keyword evidence="2" id="KW-0732">Signal</keyword>
<organism evidence="3 4">
    <name type="scientific">Nitrincola iocasae</name>
    <dbReference type="NCBI Taxonomy" id="2614693"/>
    <lineage>
        <taxon>Bacteria</taxon>
        <taxon>Pseudomonadati</taxon>
        <taxon>Pseudomonadota</taxon>
        <taxon>Gammaproteobacteria</taxon>
        <taxon>Oceanospirillales</taxon>
        <taxon>Oceanospirillaceae</taxon>
        <taxon>Nitrincola</taxon>
    </lineage>
</organism>
<keyword evidence="1" id="KW-0472">Membrane</keyword>
<name>A0A5J6LDB5_9GAMM</name>
<reference evidence="3 4" key="1">
    <citation type="submission" date="2019-09" db="EMBL/GenBank/DDBJ databases">
        <title>Nitrincola iocasae sp. nov., a bacterium isolated from the sediment collected at a cold seep field in South China Sea.</title>
        <authorList>
            <person name="Zhang H."/>
            <person name="Wang H."/>
            <person name="Li C."/>
        </authorList>
    </citation>
    <scope>NUCLEOTIDE SEQUENCE [LARGE SCALE GENOMIC DNA]</scope>
    <source>
        <strain evidence="3 4">KXZD1103</strain>
    </source>
</reference>
<sequence>MKRIITGMVLLLVSAFTSAASVTISNPTAVTGASNFPVSLTSFATTDTSAVATFIGLDTLQSFAVEMDVLTSATGTLSFDISTTVDEWTVSILNTSTNVATVLGSWWSGGLFGGFTGLTSEVEAGTVYKLLVFGDESWDGNAGRDITVSLSNIELSEVPLPAAVWLFGSVLLGGLAMRRKKRLAAVA</sequence>
<evidence type="ECO:0000256" key="1">
    <source>
        <dbReference type="SAM" id="Phobius"/>
    </source>
</evidence>
<dbReference type="EMBL" id="CP044222">
    <property type="protein sequence ID" value="QEW06232.1"/>
    <property type="molecule type" value="Genomic_DNA"/>
</dbReference>
<dbReference type="Proteomes" id="UP000325606">
    <property type="component" value="Chromosome"/>
</dbReference>
<protein>
    <recommendedName>
        <fullName evidence="5">PEP-CTERM protein-sorting domain-containing protein</fullName>
    </recommendedName>
</protein>
<evidence type="ECO:0000313" key="4">
    <source>
        <dbReference type="Proteomes" id="UP000325606"/>
    </source>
</evidence>
<evidence type="ECO:0008006" key="5">
    <source>
        <dbReference type="Google" id="ProtNLM"/>
    </source>
</evidence>
<accession>A0A5J6LDB5</accession>
<gene>
    <name evidence="3" type="ORF">F5I99_06820</name>
</gene>
<keyword evidence="1" id="KW-0812">Transmembrane</keyword>
<feature type="signal peptide" evidence="2">
    <location>
        <begin position="1"/>
        <end position="19"/>
    </location>
</feature>
<dbReference type="KEGG" id="nik:F5I99_06820"/>
<dbReference type="AlphaFoldDB" id="A0A5J6LDB5"/>
<evidence type="ECO:0000313" key="3">
    <source>
        <dbReference type="EMBL" id="QEW06232.1"/>
    </source>
</evidence>
<keyword evidence="4" id="KW-1185">Reference proteome</keyword>
<feature type="chain" id="PRO_5023940558" description="PEP-CTERM protein-sorting domain-containing protein" evidence="2">
    <location>
        <begin position="20"/>
        <end position="187"/>
    </location>
</feature>